<gene>
    <name evidence="2" type="ORF">BDFB_003020</name>
</gene>
<evidence type="ECO:0000256" key="1">
    <source>
        <dbReference type="SAM" id="Phobius"/>
    </source>
</evidence>
<sequence>MNNMDAPLSVTVNMYIASSFFRDHSVDLCVIRYTKCSRFTRFYTEIVQVLPGSQYHITKALTLLFYSLLFGISYALFSYIYYLAGGTNSSGKVYIYYILDWGNKPGQTVGICLLSLVVVV</sequence>
<accession>A0A482VNC9</accession>
<dbReference type="OrthoDB" id="419711at2759"/>
<dbReference type="Proteomes" id="UP000292052">
    <property type="component" value="Unassembled WGS sequence"/>
</dbReference>
<reference evidence="2 3" key="1">
    <citation type="submission" date="2017-03" db="EMBL/GenBank/DDBJ databases">
        <title>Genome of the blue death feigning beetle - Asbolus verrucosus.</title>
        <authorList>
            <person name="Rider S.D."/>
        </authorList>
    </citation>
    <scope>NUCLEOTIDE SEQUENCE [LARGE SCALE GENOMIC DNA]</scope>
    <source>
        <strain evidence="2">Butters</strain>
        <tissue evidence="2">Head and leg muscle</tissue>
    </source>
</reference>
<dbReference type="EMBL" id="QDEB01080520">
    <property type="protein sequence ID" value="RZC34392.1"/>
    <property type="molecule type" value="Genomic_DNA"/>
</dbReference>
<dbReference type="InterPro" id="IPR049352">
    <property type="entry name" value="Rost"/>
</dbReference>
<comment type="caution">
    <text evidence="2">The sequence shown here is derived from an EMBL/GenBank/DDBJ whole genome shotgun (WGS) entry which is preliminary data.</text>
</comment>
<name>A0A482VNC9_ASBVE</name>
<keyword evidence="1" id="KW-1133">Transmembrane helix</keyword>
<protein>
    <submittedName>
        <fullName evidence="2">Uncharacterized protein</fullName>
    </submittedName>
</protein>
<dbReference type="Pfam" id="PF21534">
    <property type="entry name" value="Rost"/>
    <property type="match status" value="1"/>
</dbReference>
<evidence type="ECO:0000313" key="2">
    <source>
        <dbReference type="EMBL" id="RZC34392.1"/>
    </source>
</evidence>
<organism evidence="2 3">
    <name type="scientific">Asbolus verrucosus</name>
    <name type="common">Desert ironclad beetle</name>
    <dbReference type="NCBI Taxonomy" id="1661398"/>
    <lineage>
        <taxon>Eukaryota</taxon>
        <taxon>Metazoa</taxon>
        <taxon>Ecdysozoa</taxon>
        <taxon>Arthropoda</taxon>
        <taxon>Hexapoda</taxon>
        <taxon>Insecta</taxon>
        <taxon>Pterygota</taxon>
        <taxon>Neoptera</taxon>
        <taxon>Endopterygota</taxon>
        <taxon>Coleoptera</taxon>
        <taxon>Polyphaga</taxon>
        <taxon>Cucujiformia</taxon>
        <taxon>Tenebrionidae</taxon>
        <taxon>Pimeliinae</taxon>
        <taxon>Asbolus</taxon>
    </lineage>
</organism>
<feature type="non-terminal residue" evidence="2">
    <location>
        <position position="120"/>
    </location>
</feature>
<proteinExistence type="predicted"/>
<keyword evidence="1" id="KW-0812">Transmembrane</keyword>
<keyword evidence="1" id="KW-0472">Membrane</keyword>
<keyword evidence="3" id="KW-1185">Reference proteome</keyword>
<dbReference type="AlphaFoldDB" id="A0A482VNC9"/>
<feature type="transmembrane region" description="Helical" evidence="1">
    <location>
        <begin position="63"/>
        <end position="84"/>
    </location>
</feature>
<evidence type="ECO:0000313" key="3">
    <source>
        <dbReference type="Proteomes" id="UP000292052"/>
    </source>
</evidence>